<dbReference type="GeneID" id="81586745"/>
<accession>A0AAD6E5P5</accession>
<evidence type="ECO:0000313" key="1">
    <source>
        <dbReference type="EMBL" id="KAJ5602490.1"/>
    </source>
</evidence>
<reference evidence="1" key="1">
    <citation type="journal article" date="2023" name="IMA Fungus">
        <title>Comparative genomic study of the Penicillium genus elucidates a diverse pangenome and 15 lateral gene transfer events.</title>
        <authorList>
            <person name="Petersen C."/>
            <person name="Sorensen T."/>
            <person name="Nielsen M.R."/>
            <person name="Sondergaard T.E."/>
            <person name="Sorensen J.L."/>
            <person name="Fitzpatrick D.A."/>
            <person name="Frisvad J.C."/>
            <person name="Nielsen K.L."/>
        </authorList>
    </citation>
    <scope>NUCLEOTIDE SEQUENCE</scope>
    <source>
        <strain evidence="1">IBT 12815</strain>
    </source>
</reference>
<dbReference type="Proteomes" id="UP001213799">
    <property type="component" value="Unassembled WGS sequence"/>
</dbReference>
<dbReference type="RefSeq" id="XP_056752288.1">
    <property type="nucleotide sequence ID" value="XM_056896503.1"/>
</dbReference>
<gene>
    <name evidence="1" type="ORF">N7537_005446</name>
</gene>
<reference evidence="1" key="2">
    <citation type="submission" date="2023-01" db="EMBL/GenBank/DDBJ databases">
        <authorList>
            <person name="Petersen C."/>
        </authorList>
    </citation>
    <scope>NUCLEOTIDE SEQUENCE</scope>
    <source>
        <strain evidence="1">IBT 12815</strain>
    </source>
</reference>
<name>A0AAD6E5P5_9EURO</name>
<organism evidence="1 2">
    <name type="scientific">Penicillium hordei</name>
    <dbReference type="NCBI Taxonomy" id="40994"/>
    <lineage>
        <taxon>Eukaryota</taxon>
        <taxon>Fungi</taxon>
        <taxon>Dikarya</taxon>
        <taxon>Ascomycota</taxon>
        <taxon>Pezizomycotina</taxon>
        <taxon>Eurotiomycetes</taxon>
        <taxon>Eurotiomycetidae</taxon>
        <taxon>Eurotiales</taxon>
        <taxon>Aspergillaceae</taxon>
        <taxon>Penicillium</taxon>
    </lineage>
</organism>
<dbReference type="AlphaFoldDB" id="A0AAD6E5P5"/>
<evidence type="ECO:0000313" key="2">
    <source>
        <dbReference type="Proteomes" id="UP001213799"/>
    </source>
</evidence>
<sequence>MLETLVIAISIVVFEKQKSKAKERSKRVVYNYSTIRSTAFGLSILASNPSLWPPIIGPSGKARNF</sequence>
<protein>
    <submittedName>
        <fullName evidence="1">Uncharacterized protein</fullName>
    </submittedName>
</protein>
<proteinExistence type="predicted"/>
<comment type="caution">
    <text evidence="1">The sequence shown here is derived from an EMBL/GenBank/DDBJ whole genome shotgun (WGS) entry which is preliminary data.</text>
</comment>
<dbReference type="EMBL" id="JAQJAE010000003">
    <property type="protein sequence ID" value="KAJ5602490.1"/>
    <property type="molecule type" value="Genomic_DNA"/>
</dbReference>
<keyword evidence="2" id="KW-1185">Reference proteome</keyword>